<dbReference type="AlphaFoldDB" id="A0A5B0SEJ2"/>
<proteinExistence type="predicted"/>
<dbReference type="Proteomes" id="UP000325313">
    <property type="component" value="Unassembled WGS sequence"/>
</dbReference>
<evidence type="ECO:0000313" key="3">
    <source>
        <dbReference type="Proteomes" id="UP000325313"/>
    </source>
</evidence>
<comment type="caution">
    <text evidence="2">The sequence shown here is derived from an EMBL/GenBank/DDBJ whole genome shotgun (WGS) entry which is preliminary data.</text>
</comment>
<organism evidence="2 3">
    <name type="scientific">Puccinia graminis f. sp. tritici</name>
    <dbReference type="NCBI Taxonomy" id="56615"/>
    <lineage>
        <taxon>Eukaryota</taxon>
        <taxon>Fungi</taxon>
        <taxon>Dikarya</taxon>
        <taxon>Basidiomycota</taxon>
        <taxon>Pucciniomycotina</taxon>
        <taxon>Pucciniomycetes</taxon>
        <taxon>Pucciniales</taxon>
        <taxon>Pucciniaceae</taxon>
        <taxon>Puccinia</taxon>
    </lineage>
</organism>
<sequence>MQTLDVEGEERRRTHLERGAIYIRDRGEALRGSRTIIDHKGRQRAAMLVGQAEERQRLASAPASRQSRFSRITKESKRDSATVFDRCGGTACMGSSNTLSEEDFFRSITAVLHTQNQRHLRSIEGPKDARRPFNTSYKI</sequence>
<name>A0A5B0SEJ2_PUCGR</name>
<accession>A0A5B0SEJ2</accession>
<gene>
    <name evidence="2" type="ORF">PGTUg99_035004</name>
</gene>
<evidence type="ECO:0000313" key="2">
    <source>
        <dbReference type="EMBL" id="KAA1136202.1"/>
    </source>
</evidence>
<reference evidence="2 3" key="1">
    <citation type="submission" date="2019-05" db="EMBL/GenBank/DDBJ databases">
        <title>Emergence of the Ug99 lineage of the wheat stem rust pathogen through somatic hybridization.</title>
        <authorList>
            <person name="Li F."/>
            <person name="Upadhyaya N.M."/>
            <person name="Sperschneider J."/>
            <person name="Matny O."/>
            <person name="Nguyen-Phuc H."/>
            <person name="Mago R."/>
            <person name="Raley C."/>
            <person name="Miller M.E."/>
            <person name="Silverstein K.A.T."/>
            <person name="Henningsen E."/>
            <person name="Hirsch C.D."/>
            <person name="Visser B."/>
            <person name="Pretorius Z.A."/>
            <person name="Steffenson B.J."/>
            <person name="Schwessinger B."/>
            <person name="Dodds P.N."/>
            <person name="Figueroa M."/>
        </authorList>
    </citation>
    <scope>NUCLEOTIDE SEQUENCE [LARGE SCALE GENOMIC DNA]</scope>
    <source>
        <strain evidence="2 3">Ug99</strain>
    </source>
</reference>
<protein>
    <submittedName>
        <fullName evidence="2">Uncharacterized protein</fullName>
    </submittedName>
</protein>
<feature type="region of interest" description="Disordered" evidence="1">
    <location>
        <begin position="55"/>
        <end position="75"/>
    </location>
</feature>
<dbReference type="EMBL" id="VDEP01000036">
    <property type="protein sequence ID" value="KAA1136202.1"/>
    <property type="molecule type" value="Genomic_DNA"/>
</dbReference>
<evidence type="ECO:0000256" key="1">
    <source>
        <dbReference type="SAM" id="MobiDB-lite"/>
    </source>
</evidence>